<dbReference type="Pfam" id="PF26133">
    <property type="entry name" value="DUF8039"/>
    <property type="match status" value="1"/>
</dbReference>
<accession>A0A3L6TI17</accession>
<dbReference type="AlphaFoldDB" id="A0A3L6TI17"/>
<reference evidence="3" key="1">
    <citation type="journal article" date="2019" name="Nat. Commun.">
        <title>The genome of broomcorn millet.</title>
        <authorList>
            <person name="Zou C."/>
            <person name="Miki D."/>
            <person name="Li D."/>
            <person name="Tang Q."/>
            <person name="Xiao L."/>
            <person name="Rajput S."/>
            <person name="Deng P."/>
            <person name="Jia W."/>
            <person name="Huang R."/>
            <person name="Zhang M."/>
            <person name="Sun Y."/>
            <person name="Hu J."/>
            <person name="Fu X."/>
            <person name="Schnable P.S."/>
            <person name="Li F."/>
            <person name="Zhang H."/>
            <person name="Feng B."/>
            <person name="Zhu X."/>
            <person name="Liu R."/>
            <person name="Schnable J.C."/>
            <person name="Zhu J.-K."/>
            <person name="Zhang H."/>
        </authorList>
    </citation>
    <scope>NUCLEOTIDE SEQUENCE [LARGE SCALE GENOMIC DNA]</scope>
</reference>
<comment type="caution">
    <text evidence="2">The sequence shown here is derived from an EMBL/GenBank/DDBJ whole genome shotgun (WGS) entry which is preliminary data.</text>
</comment>
<dbReference type="InterPro" id="IPR058352">
    <property type="entry name" value="DUF8039"/>
</dbReference>
<evidence type="ECO:0000259" key="1">
    <source>
        <dbReference type="Pfam" id="PF26133"/>
    </source>
</evidence>
<organism evidence="2 3">
    <name type="scientific">Panicum miliaceum</name>
    <name type="common">Proso millet</name>
    <name type="synonym">Broomcorn millet</name>
    <dbReference type="NCBI Taxonomy" id="4540"/>
    <lineage>
        <taxon>Eukaryota</taxon>
        <taxon>Viridiplantae</taxon>
        <taxon>Streptophyta</taxon>
        <taxon>Embryophyta</taxon>
        <taxon>Tracheophyta</taxon>
        <taxon>Spermatophyta</taxon>
        <taxon>Magnoliopsida</taxon>
        <taxon>Liliopsida</taxon>
        <taxon>Poales</taxon>
        <taxon>Poaceae</taxon>
        <taxon>PACMAD clade</taxon>
        <taxon>Panicoideae</taxon>
        <taxon>Panicodae</taxon>
        <taxon>Paniceae</taxon>
        <taxon>Panicinae</taxon>
        <taxon>Panicum</taxon>
        <taxon>Panicum sect. Panicum</taxon>
    </lineage>
</organism>
<name>A0A3L6TI17_PANMI</name>
<evidence type="ECO:0000313" key="2">
    <source>
        <dbReference type="EMBL" id="RLN39276.1"/>
    </source>
</evidence>
<gene>
    <name evidence="2" type="ORF">C2845_PM01G44580</name>
</gene>
<proteinExistence type="predicted"/>
<dbReference type="Proteomes" id="UP000275267">
    <property type="component" value="Unassembled WGS sequence"/>
</dbReference>
<protein>
    <recommendedName>
        <fullName evidence="1">DUF8039 domain-containing protein</fullName>
    </recommendedName>
</protein>
<feature type="domain" description="DUF8039" evidence="1">
    <location>
        <begin position="17"/>
        <end position="108"/>
    </location>
</feature>
<dbReference type="PANTHER" id="PTHR33018">
    <property type="entry name" value="OS10G0338966 PROTEIN-RELATED"/>
    <property type="match status" value="1"/>
</dbReference>
<dbReference type="PANTHER" id="PTHR33018:SF30">
    <property type="entry name" value="OS02G0502850 PROTEIN"/>
    <property type="match status" value="1"/>
</dbReference>
<keyword evidence="3" id="KW-1185">Reference proteome</keyword>
<evidence type="ECO:0000313" key="3">
    <source>
        <dbReference type="Proteomes" id="UP000275267"/>
    </source>
</evidence>
<dbReference type="EMBL" id="PQIB02000001">
    <property type="protein sequence ID" value="RLN39276.1"/>
    <property type="molecule type" value="Genomic_DNA"/>
</dbReference>
<sequence length="155" mass="17122">MSSPDKCLGPSHDEQDTFDQLKGPTACSLVTGSFAMLLIELAQAVVLLENKVCHTVPVQDGYVVVKVDCVHENAEAYPLDIPVPNAEMFTLGDARTLWIQWKKRGVIISPLGRSIASSSERPSSTGAQSEHAAQLLVHFLLWYRRRSHRPKSGIR</sequence>